<protein>
    <submittedName>
        <fullName evidence="2">Uncharacterized protein</fullName>
    </submittedName>
</protein>
<feature type="compositionally biased region" description="Polar residues" evidence="1">
    <location>
        <begin position="74"/>
        <end position="83"/>
    </location>
</feature>
<feature type="compositionally biased region" description="Basic and acidic residues" evidence="1">
    <location>
        <begin position="60"/>
        <end position="69"/>
    </location>
</feature>
<dbReference type="Proteomes" id="UP001152622">
    <property type="component" value="Chromosome 18"/>
</dbReference>
<gene>
    <name evidence="2" type="ORF">SKAU_G00374120</name>
</gene>
<accession>A0A9Q1IG93</accession>
<evidence type="ECO:0000313" key="3">
    <source>
        <dbReference type="Proteomes" id="UP001152622"/>
    </source>
</evidence>
<reference evidence="2" key="1">
    <citation type="journal article" date="2023" name="Science">
        <title>Genome structures resolve the early diversification of teleost fishes.</title>
        <authorList>
            <person name="Parey E."/>
            <person name="Louis A."/>
            <person name="Montfort J."/>
            <person name="Bouchez O."/>
            <person name="Roques C."/>
            <person name="Iampietro C."/>
            <person name="Lluch J."/>
            <person name="Castinel A."/>
            <person name="Donnadieu C."/>
            <person name="Desvignes T."/>
            <person name="Floi Bucao C."/>
            <person name="Jouanno E."/>
            <person name="Wen M."/>
            <person name="Mejri S."/>
            <person name="Dirks R."/>
            <person name="Jansen H."/>
            <person name="Henkel C."/>
            <person name="Chen W.J."/>
            <person name="Zahm M."/>
            <person name="Cabau C."/>
            <person name="Klopp C."/>
            <person name="Thompson A.W."/>
            <person name="Robinson-Rechavi M."/>
            <person name="Braasch I."/>
            <person name="Lecointre G."/>
            <person name="Bobe J."/>
            <person name="Postlethwait J.H."/>
            <person name="Berthelot C."/>
            <person name="Roest Crollius H."/>
            <person name="Guiguen Y."/>
        </authorList>
    </citation>
    <scope>NUCLEOTIDE SEQUENCE</scope>
    <source>
        <strain evidence="2">WJC10195</strain>
    </source>
</reference>
<evidence type="ECO:0000256" key="1">
    <source>
        <dbReference type="SAM" id="MobiDB-lite"/>
    </source>
</evidence>
<proteinExistence type="predicted"/>
<comment type="caution">
    <text evidence="2">The sequence shown here is derived from an EMBL/GenBank/DDBJ whole genome shotgun (WGS) entry which is preliminary data.</text>
</comment>
<sequence>MGAVLGNEGLFGPVRSGLARLRVRHPLLRLRGPREGPGACGLVGWLIHATLGVRSHRKMPRTEREERMNRSKGPASSGSTEPSLMSVLGGAAGRAKRSCRKELALGRRNEREEGHEWGRAAPCVLSFPGVSSCPTGGAPCSCPQRHQVAGLFKGQP</sequence>
<organism evidence="2 3">
    <name type="scientific">Synaphobranchus kaupii</name>
    <name type="common">Kaup's arrowtooth eel</name>
    <dbReference type="NCBI Taxonomy" id="118154"/>
    <lineage>
        <taxon>Eukaryota</taxon>
        <taxon>Metazoa</taxon>
        <taxon>Chordata</taxon>
        <taxon>Craniata</taxon>
        <taxon>Vertebrata</taxon>
        <taxon>Euteleostomi</taxon>
        <taxon>Actinopterygii</taxon>
        <taxon>Neopterygii</taxon>
        <taxon>Teleostei</taxon>
        <taxon>Anguilliformes</taxon>
        <taxon>Synaphobranchidae</taxon>
        <taxon>Synaphobranchus</taxon>
    </lineage>
</organism>
<evidence type="ECO:0000313" key="2">
    <source>
        <dbReference type="EMBL" id="KAJ8338446.1"/>
    </source>
</evidence>
<feature type="region of interest" description="Disordered" evidence="1">
    <location>
        <begin position="56"/>
        <end position="92"/>
    </location>
</feature>
<keyword evidence="3" id="KW-1185">Reference proteome</keyword>
<dbReference type="EMBL" id="JAINUF010000018">
    <property type="protein sequence ID" value="KAJ8338446.1"/>
    <property type="molecule type" value="Genomic_DNA"/>
</dbReference>
<dbReference type="AlphaFoldDB" id="A0A9Q1IG93"/>
<name>A0A9Q1IG93_SYNKA</name>